<protein>
    <submittedName>
        <fullName evidence="1">Uncharacterized protein</fullName>
    </submittedName>
</protein>
<reference evidence="1 2" key="1">
    <citation type="journal article" date="2012" name="Nature">
        <title>Repeated polyploidization of Gossypium genomes and the evolution of spinnable cotton fibres.</title>
        <authorList>
            <person name="Paterson A.H."/>
            <person name="Wendel J.F."/>
            <person name="Gundlach H."/>
            <person name="Guo H."/>
            <person name="Jenkins J."/>
            <person name="Jin D."/>
            <person name="Llewellyn D."/>
            <person name="Showmaker K.C."/>
            <person name="Shu S."/>
            <person name="Udall J."/>
            <person name="Yoo M.J."/>
            <person name="Byers R."/>
            <person name="Chen W."/>
            <person name="Doron-Faigenboim A."/>
            <person name="Duke M.V."/>
            <person name="Gong L."/>
            <person name="Grimwood J."/>
            <person name="Grover C."/>
            <person name="Grupp K."/>
            <person name="Hu G."/>
            <person name="Lee T.H."/>
            <person name="Li J."/>
            <person name="Lin L."/>
            <person name="Liu T."/>
            <person name="Marler B.S."/>
            <person name="Page J.T."/>
            <person name="Roberts A.W."/>
            <person name="Romanel E."/>
            <person name="Sanders W.S."/>
            <person name="Szadkowski E."/>
            <person name="Tan X."/>
            <person name="Tang H."/>
            <person name="Xu C."/>
            <person name="Wang J."/>
            <person name="Wang Z."/>
            <person name="Zhang D."/>
            <person name="Zhang L."/>
            <person name="Ashrafi H."/>
            <person name="Bedon F."/>
            <person name="Bowers J.E."/>
            <person name="Brubaker C.L."/>
            <person name="Chee P.W."/>
            <person name="Das S."/>
            <person name="Gingle A.R."/>
            <person name="Haigler C.H."/>
            <person name="Harker D."/>
            <person name="Hoffmann L.V."/>
            <person name="Hovav R."/>
            <person name="Jones D.C."/>
            <person name="Lemke C."/>
            <person name="Mansoor S."/>
            <person name="ur Rahman M."/>
            <person name="Rainville L.N."/>
            <person name="Rambani A."/>
            <person name="Reddy U.K."/>
            <person name="Rong J.K."/>
            <person name="Saranga Y."/>
            <person name="Scheffler B.E."/>
            <person name="Scheffler J.A."/>
            <person name="Stelly D.M."/>
            <person name="Triplett B.A."/>
            <person name="Van Deynze A."/>
            <person name="Vaslin M.F."/>
            <person name="Waghmare V.N."/>
            <person name="Walford S.A."/>
            <person name="Wright R.J."/>
            <person name="Zaki E.A."/>
            <person name="Zhang T."/>
            <person name="Dennis E.S."/>
            <person name="Mayer K.F."/>
            <person name="Peterson D.G."/>
            <person name="Rokhsar D.S."/>
            <person name="Wang X."/>
            <person name="Schmutz J."/>
        </authorList>
    </citation>
    <scope>NUCLEOTIDE SEQUENCE [LARGE SCALE GENOMIC DNA]</scope>
</reference>
<evidence type="ECO:0000313" key="1">
    <source>
        <dbReference type="EMBL" id="KJB18040.1"/>
    </source>
</evidence>
<dbReference type="EMBL" id="CM001742">
    <property type="protein sequence ID" value="KJB18040.1"/>
    <property type="molecule type" value="Genomic_DNA"/>
</dbReference>
<dbReference type="OMA" id="NDCLNEG"/>
<keyword evidence="2" id="KW-1185">Reference proteome</keyword>
<dbReference type="Proteomes" id="UP000032304">
    <property type="component" value="Chromosome 3"/>
</dbReference>
<evidence type="ECO:0000313" key="2">
    <source>
        <dbReference type="Proteomes" id="UP000032304"/>
    </source>
</evidence>
<dbReference type="Gramene" id="KJB18040">
    <property type="protein sequence ID" value="KJB18040"/>
    <property type="gene ID" value="B456_003G039800"/>
</dbReference>
<organism evidence="1 2">
    <name type="scientific">Gossypium raimondii</name>
    <name type="common">Peruvian cotton</name>
    <name type="synonym">Gossypium klotzschianum subsp. raimondii</name>
    <dbReference type="NCBI Taxonomy" id="29730"/>
    <lineage>
        <taxon>Eukaryota</taxon>
        <taxon>Viridiplantae</taxon>
        <taxon>Streptophyta</taxon>
        <taxon>Embryophyta</taxon>
        <taxon>Tracheophyta</taxon>
        <taxon>Spermatophyta</taxon>
        <taxon>Magnoliopsida</taxon>
        <taxon>eudicotyledons</taxon>
        <taxon>Gunneridae</taxon>
        <taxon>Pentapetalae</taxon>
        <taxon>rosids</taxon>
        <taxon>malvids</taxon>
        <taxon>Malvales</taxon>
        <taxon>Malvaceae</taxon>
        <taxon>Malvoideae</taxon>
        <taxon>Gossypium</taxon>
    </lineage>
</organism>
<accession>A0A0D2RFV6</accession>
<dbReference type="AlphaFoldDB" id="A0A0D2RFV6"/>
<gene>
    <name evidence="1" type="ORF">B456_003G039800</name>
</gene>
<sequence>MSIEALAMAGVDYEVCGIEFQEWEHEELEQPPPYLLAELNTGHDVEKTTSGSSKFWVDELLVKAKMVESVPVNQIAFKSTNDCLNEGIGIIPVS</sequence>
<proteinExistence type="predicted"/>
<name>A0A0D2RFV6_GOSRA</name>